<dbReference type="OrthoDB" id="5888609at2759"/>
<evidence type="ECO:0000313" key="2">
    <source>
        <dbReference type="Proteomes" id="UP000252519"/>
    </source>
</evidence>
<accession>A0A368FB33</accession>
<gene>
    <name evidence="1" type="ORF">ANCCAN_24857</name>
</gene>
<organism evidence="1 2">
    <name type="scientific">Ancylostoma caninum</name>
    <name type="common">Dog hookworm</name>
    <dbReference type="NCBI Taxonomy" id="29170"/>
    <lineage>
        <taxon>Eukaryota</taxon>
        <taxon>Metazoa</taxon>
        <taxon>Ecdysozoa</taxon>
        <taxon>Nematoda</taxon>
        <taxon>Chromadorea</taxon>
        <taxon>Rhabditida</taxon>
        <taxon>Rhabditina</taxon>
        <taxon>Rhabditomorpha</taxon>
        <taxon>Strongyloidea</taxon>
        <taxon>Ancylostomatidae</taxon>
        <taxon>Ancylostomatinae</taxon>
        <taxon>Ancylostoma</taxon>
    </lineage>
</organism>
<evidence type="ECO:0000313" key="1">
    <source>
        <dbReference type="EMBL" id="RCN29384.1"/>
    </source>
</evidence>
<dbReference type="Proteomes" id="UP000252519">
    <property type="component" value="Unassembled WGS sequence"/>
</dbReference>
<proteinExistence type="predicted"/>
<comment type="caution">
    <text evidence="1">The sequence shown here is derived from an EMBL/GenBank/DDBJ whole genome shotgun (WGS) entry which is preliminary data.</text>
</comment>
<reference evidence="1 2" key="1">
    <citation type="submission" date="2014-10" db="EMBL/GenBank/DDBJ databases">
        <title>Draft genome of the hookworm Ancylostoma caninum.</title>
        <authorList>
            <person name="Mitreva M."/>
        </authorList>
    </citation>
    <scope>NUCLEOTIDE SEQUENCE [LARGE SCALE GENOMIC DNA]</scope>
    <source>
        <strain evidence="1 2">Baltimore</strain>
    </source>
</reference>
<protein>
    <submittedName>
        <fullName evidence="1">Uncharacterized protein</fullName>
    </submittedName>
</protein>
<dbReference type="EMBL" id="JOJR01001976">
    <property type="protein sequence ID" value="RCN29384.1"/>
    <property type="molecule type" value="Genomic_DNA"/>
</dbReference>
<dbReference type="AlphaFoldDB" id="A0A368FB33"/>
<sequence>MDESYIVVGSMGVYEIVQRYDDLTRDELLWLRKLAYAPRKFDD</sequence>
<keyword evidence="2" id="KW-1185">Reference proteome</keyword>
<name>A0A368FB33_ANCCA</name>